<feature type="transmembrane region" description="Helical" evidence="4">
    <location>
        <begin position="335"/>
        <end position="356"/>
    </location>
</feature>
<feature type="domain" description="Glycosyltransferase 2-like" evidence="5">
    <location>
        <begin position="52"/>
        <end position="218"/>
    </location>
</feature>
<proteinExistence type="inferred from homology"/>
<dbReference type="Pfam" id="PF00535">
    <property type="entry name" value="Glycos_transf_2"/>
    <property type="match status" value="1"/>
</dbReference>
<evidence type="ECO:0000256" key="2">
    <source>
        <dbReference type="ARBA" id="ARBA00022676"/>
    </source>
</evidence>
<dbReference type="EMBL" id="WAEL01000005">
    <property type="protein sequence ID" value="NID11380.1"/>
    <property type="molecule type" value="Genomic_DNA"/>
</dbReference>
<evidence type="ECO:0000256" key="3">
    <source>
        <dbReference type="ARBA" id="ARBA00022679"/>
    </source>
</evidence>
<dbReference type="PANTHER" id="PTHR43630:SF1">
    <property type="entry name" value="POLY-BETA-1,6-N-ACETYL-D-GLUCOSAMINE SYNTHASE"/>
    <property type="match status" value="1"/>
</dbReference>
<dbReference type="PANTHER" id="PTHR43630">
    <property type="entry name" value="POLY-BETA-1,6-N-ACETYL-D-GLUCOSAMINE SYNTHASE"/>
    <property type="match status" value="1"/>
</dbReference>
<comment type="similarity">
    <text evidence="1">Belongs to the glycosyltransferase 2 family.</text>
</comment>
<evidence type="ECO:0000256" key="1">
    <source>
        <dbReference type="ARBA" id="ARBA00006739"/>
    </source>
</evidence>
<keyword evidence="3" id="KW-0808">Transferase</keyword>
<keyword evidence="2" id="KW-0328">Glycosyltransferase</keyword>
<feature type="transmembrane region" description="Helical" evidence="4">
    <location>
        <begin position="301"/>
        <end position="323"/>
    </location>
</feature>
<evidence type="ECO:0000313" key="6">
    <source>
        <dbReference type="EMBL" id="NID11380.1"/>
    </source>
</evidence>
<reference evidence="7" key="2">
    <citation type="submission" date="2023-07" db="EMBL/GenBank/DDBJ databases">
        <authorList>
            <person name="Jung D.-H."/>
        </authorList>
    </citation>
    <scope>NUCLEOTIDE SEQUENCE [LARGE SCALE GENOMIC DNA]</scope>
    <source>
        <strain evidence="7">JA-25</strain>
    </source>
</reference>
<dbReference type="InterPro" id="IPR029044">
    <property type="entry name" value="Nucleotide-diphossugar_trans"/>
</dbReference>
<evidence type="ECO:0000313" key="7">
    <source>
        <dbReference type="Proteomes" id="UP000606008"/>
    </source>
</evidence>
<keyword evidence="7" id="KW-1185">Reference proteome</keyword>
<dbReference type="RefSeq" id="WP_166692420.1">
    <property type="nucleotide sequence ID" value="NZ_WAEL01000005.1"/>
</dbReference>
<sequence>MFLLILFWFLMAVVVYTYVGYGVVLYALVKIRRVLGIGQRTLPSAGLPLPVTIVVPAYNEIDCLPAKLQNCLNQHYPAAQLHLLFVVEGSTDGSAEWLEAQRVNVPNLTILSGTQRLGKIEAMNNAMHQVRTPLVIFTDANTTLNLEAVSRLVRKFDDPKVGAVTGEKRIQMEVTEAASGSGEGLYWRYESLLKRLDAELHTIVGAAGELFAIRTELYEPVEADTLLDDFMISLRIAARGFRVEYEPEAYALERPSPSIREEQKRKIRIATGGFQSIRRLSPLLNVVRYGWLSFQYVSHRVLRWAVTPFCLPLLVILNIAIVGQLTVASASKLSLLFWWLLLAGQVGFYGLAYVGYRNEDKQTRWKPAFVPFYFVFMNACVLAGLARYWQGNISGIWEKAARTTQSDDLQPIESINPIG</sequence>
<organism evidence="6 7">
    <name type="scientific">Fibrivirga algicola</name>
    <dbReference type="NCBI Taxonomy" id="2950420"/>
    <lineage>
        <taxon>Bacteria</taxon>
        <taxon>Pseudomonadati</taxon>
        <taxon>Bacteroidota</taxon>
        <taxon>Cytophagia</taxon>
        <taxon>Cytophagales</taxon>
        <taxon>Spirosomataceae</taxon>
        <taxon>Fibrivirga</taxon>
    </lineage>
</organism>
<dbReference type="Proteomes" id="UP000606008">
    <property type="component" value="Unassembled WGS sequence"/>
</dbReference>
<keyword evidence="4" id="KW-0472">Membrane</keyword>
<gene>
    <name evidence="6" type="ORF">F7231_14490</name>
</gene>
<name>A0ABX0QG32_9BACT</name>
<keyword evidence="4" id="KW-1133">Transmembrane helix</keyword>
<protein>
    <submittedName>
        <fullName evidence="6">Glycosyltransferase family 2 protein</fullName>
    </submittedName>
</protein>
<dbReference type="Gene3D" id="3.90.550.10">
    <property type="entry name" value="Spore Coat Polysaccharide Biosynthesis Protein SpsA, Chain A"/>
    <property type="match status" value="1"/>
</dbReference>
<feature type="transmembrane region" description="Helical" evidence="4">
    <location>
        <begin position="368"/>
        <end position="389"/>
    </location>
</feature>
<dbReference type="InterPro" id="IPR001173">
    <property type="entry name" value="Glyco_trans_2-like"/>
</dbReference>
<dbReference type="SUPFAM" id="SSF53448">
    <property type="entry name" value="Nucleotide-diphospho-sugar transferases"/>
    <property type="match status" value="1"/>
</dbReference>
<reference evidence="7" key="1">
    <citation type="submission" date="2019-09" db="EMBL/GenBank/DDBJ databases">
        <authorList>
            <person name="Jung D.-H."/>
        </authorList>
    </citation>
    <scope>NUCLEOTIDE SEQUENCE [LARGE SCALE GENOMIC DNA]</scope>
    <source>
        <strain evidence="7">JA-25</strain>
    </source>
</reference>
<evidence type="ECO:0000259" key="5">
    <source>
        <dbReference type="Pfam" id="PF00535"/>
    </source>
</evidence>
<keyword evidence="4" id="KW-0812">Transmembrane</keyword>
<feature type="transmembrane region" description="Helical" evidence="4">
    <location>
        <begin position="6"/>
        <end position="29"/>
    </location>
</feature>
<dbReference type="CDD" id="cd06439">
    <property type="entry name" value="CESA_like_1"/>
    <property type="match status" value="1"/>
</dbReference>
<accession>A0ABX0QG32</accession>
<evidence type="ECO:0000256" key="4">
    <source>
        <dbReference type="SAM" id="Phobius"/>
    </source>
</evidence>
<comment type="caution">
    <text evidence="6">The sequence shown here is derived from an EMBL/GenBank/DDBJ whole genome shotgun (WGS) entry which is preliminary data.</text>
</comment>